<dbReference type="GO" id="GO:0019634">
    <property type="term" value="P:organic phosphonate metabolic process"/>
    <property type="evidence" value="ECO:0007669"/>
    <property type="project" value="InterPro"/>
</dbReference>
<accession>A0A4U9HFC3</accession>
<reference evidence="1" key="2">
    <citation type="submission" date="2017-09" db="EMBL/GenBank/DDBJ databases">
        <title>FDA dAtabase for Regulatory Grade micrObial Sequences (FDA-ARGOS): Supporting development and validation of Infectious Disease Dx tests.</title>
        <authorList>
            <person name="Minogue T."/>
            <person name="Wolcott M."/>
            <person name="Wasieloski L."/>
            <person name="Aguilar W."/>
            <person name="Moore D."/>
            <person name="Tallon L.J."/>
            <person name="Sadzewicz L."/>
            <person name="Ott S."/>
            <person name="Zhao X."/>
            <person name="Nagaraj S."/>
            <person name="Vavikolanu K."/>
            <person name="Aluvathingal J."/>
            <person name="Nadendla S."/>
            <person name="Sichtig H."/>
        </authorList>
    </citation>
    <scope>NUCLEOTIDE SEQUENCE</scope>
    <source>
        <strain evidence="1">FDAARGOS_404</strain>
    </source>
</reference>
<dbReference type="Proteomes" id="UP000310719">
    <property type="component" value="Chromosome"/>
</dbReference>
<name>A0A4U9HFC3_9ENTR</name>
<evidence type="ECO:0000313" key="1">
    <source>
        <dbReference type="EMBL" id="PHH06876.1"/>
    </source>
</evidence>
<evidence type="ECO:0000313" key="2">
    <source>
        <dbReference type="EMBL" id="VTP62648.1"/>
    </source>
</evidence>
<dbReference type="RefSeq" id="WP_032616085.1">
    <property type="nucleotide sequence ID" value="NZ_CP083630.1"/>
</dbReference>
<dbReference type="GO" id="GO:0015716">
    <property type="term" value="P:organic phosphonate transport"/>
    <property type="evidence" value="ECO:0007669"/>
    <property type="project" value="InterPro"/>
</dbReference>
<protein>
    <submittedName>
        <fullName evidence="2">Phosphonate C-P lyase system protein PhnG</fullName>
    </submittedName>
</protein>
<keyword evidence="2" id="KW-0456">Lyase</keyword>
<dbReference type="Pfam" id="PF06754">
    <property type="entry name" value="PhnG"/>
    <property type="match status" value="1"/>
</dbReference>
<proteinExistence type="predicted"/>
<reference evidence="2 4" key="3">
    <citation type="submission" date="2019-05" db="EMBL/GenBank/DDBJ databases">
        <authorList>
            <consortium name="Pathogen Informatics"/>
        </authorList>
    </citation>
    <scope>NUCLEOTIDE SEQUENCE [LARGE SCALE GENOMIC DNA]</scope>
    <source>
        <strain evidence="2 4">NCTC13032</strain>
    </source>
</reference>
<dbReference type="NCBIfam" id="TIGR03293">
    <property type="entry name" value="PhnG_redo"/>
    <property type="match status" value="1"/>
</dbReference>
<sequence>MHFDTSTRQHWMAVLAHSQPAALQARLSALNLTPDYELIRAPEIGLVQIQARMGGTGARYFAGDATLTRAVVRLASGTLGYSYSLGRNKPHAEQCAVVDALLQEAPHFQTLMETLIAPLEADRAARLAARQAEVNTSRVDFFTLVRGDNA</sequence>
<dbReference type="STRING" id="83655.APT61_20665"/>
<gene>
    <name evidence="1" type="primary">phnG</name>
    <name evidence="1" type="ORF">CRX53_24530</name>
    <name evidence="2" type="ORF">NCTC13032_00458</name>
</gene>
<dbReference type="GO" id="GO:0016829">
    <property type="term" value="F:lyase activity"/>
    <property type="evidence" value="ECO:0007669"/>
    <property type="project" value="UniProtKB-KW"/>
</dbReference>
<dbReference type="EMBL" id="PDLK01000002">
    <property type="protein sequence ID" value="PHH06876.1"/>
    <property type="molecule type" value="Genomic_DNA"/>
</dbReference>
<reference evidence="3" key="1">
    <citation type="submission" date="2017-09" db="EMBL/GenBank/DDBJ databases">
        <title>FDA dAtabase for Regulatory Grade micrObial Sequences (FDA-ARGOS): Supporting development and validation of Infectious Disease Dx tests.</title>
        <authorList>
            <person name="Minogue T."/>
            <person name="Wolcott M."/>
            <person name="Wasieloski L."/>
            <person name="Aguilar W."/>
            <person name="Moore D."/>
            <person name="Tallon L."/>
            <person name="Sadzewicz L."/>
            <person name="Ott S."/>
            <person name="Zhao X."/>
            <person name="Nagaraj S."/>
            <person name="Vavikolanu K."/>
            <person name="Aluvathingal J."/>
            <person name="Nadendla S."/>
            <person name="Sichtig H."/>
        </authorList>
    </citation>
    <scope>NUCLEOTIDE SEQUENCE [LARGE SCALE GENOMIC DNA]</scope>
    <source>
        <strain evidence="3">FDAARGOS_404</strain>
    </source>
</reference>
<dbReference type="Proteomes" id="UP000222768">
    <property type="component" value="Unassembled WGS sequence"/>
</dbReference>
<evidence type="ECO:0000313" key="4">
    <source>
        <dbReference type="Proteomes" id="UP000310719"/>
    </source>
</evidence>
<dbReference type="EMBL" id="LR590464">
    <property type="protein sequence ID" value="VTP62648.1"/>
    <property type="molecule type" value="Genomic_DNA"/>
</dbReference>
<organism evidence="2 4">
    <name type="scientific">Leclercia adecarboxylata</name>
    <dbReference type="NCBI Taxonomy" id="83655"/>
    <lineage>
        <taxon>Bacteria</taxon>
        <taxon>Pseudomonadati</taxon>
        <taxon>Pseudomonadota</taxon>
        <taxon>Gammaproteobacteria</taxon>
        <taxon>Enterobacterales</taxon>
        <taxon>Enterobacteriaceae</taxon>
        <taxon>Leclercia</taxon>
    </lineage>
</organism>
<dbReference type="InterPro" id="IPR009609">
    <property type="entry name" value="Phosphonate_metab_PhnG"/>
</dbReference>
<dbReference type="AlphaFoldDB" id="A0A4U9HFC3"/>
<evidence type="ECO:0000313" key="3">
    <source>
        <dbReference type="Proteomes" id="UP000222768"/>
    </source>
</evidence>